<dbReference type="AlphaFoldDB" id="A0A7S2S3K8"/>
<accession>A0A7S2S3K8</accession>
<protein>
    <submittedName>
        <fullName evidence="2">Uncharacterized protein</fullName>
    </submittedName>
</protein>
<feature type="region of interest" description="Disordered" evidence="1">
    <location>
        <begin position="67"/>
        <end position="86"/>
    </location>
</feature>
<reference evidence="2" key="1">
    <citation type="submission" date="2021-01" db="EMBL/GenBank/DDBJ databases">
        <authorList>
            <person name="Corre E."/>
            <person name="Pelletier E."/>
            <person name="Niang G."/>
            <person name="Scheremetjew M."/>
            <person name="Finn R."/>
            <person name="Kale V."/>
            <person name="Holt S."/>
            <person name="Cochrane G."/>
            <person name="Meng A."/>
            <person name="Brown T."/>
            <person name="Cohen L."/>
        </authorList>
    </citation>
    <scope>NUCLEOTIDE SEQUENCE</scope>
    <source>
        <strain evidence="2">CCMP1243</strain>
    </source>
</reference>
<evidence type="ECO:0000313" key="2">
    <source>
        <dbReference type="EMBL" id="CAD9687915.1"/>
    </source>
</evidence>
<dbReference type="EMBL" id="HBHJ01015900">
    <property type="protein sequence ID" value="CAD9687915.1"/>
    <property type="molecule type" value="Transcribed_RNA"/>
</dbReference>
<feature type="region of interest" description="Disordered" evidence="1">
    <location>
        <begin position="248"/>
        <end position="275"/>
    </location>
</feature>
<gene>
    <name evidence="2" type="ORF">RMAR1173_LOCUS10586</name>
</gene>
<name>A0A7S2S3K8_9STRA</name>
<proteinExistence type="predicted"/>
<evidence type="ECO:0000256" key="1">
    <source>
        <dbReference type="SAM" id="MobiDB-lite"/>
    </source>
</evidence>
<sequence length="275" mass="30324">MEAVSMRRGKFYPSTRFTPAAALTQNSTNWRTGIDKVEYRSTQHAASSQSSSVPPEVLALRMPRIHKNASDKDSIQGAEGGPYHDPRKVFKTTFASDYHSGASALSEKYVRERPAFDRLSASKTNYEITSPLETIPPFKTTSHVLHAHPKTRPQPEQAAIGGWRTSTGEYCTNELAKETVKRGGGGGEGSLGVRFNIVTNEGAPRARETALLQTGPRVSMNKKEPWRQGSNRFGDSDMQTNIITGKQHAHFQAPKPLGPADLLRPNEAIARTRPW</sequence>
<organism evidence="2">
    <name type="scientific">Rhizochromulina marina</name>
    <dbReference type="NCBI Taxonomy" id="1034831"/>
    <lineage>
        <taxon>Eukaryota</taxon>
        <taxon>Sar</taxon>
        <taxon>Stramenopiles</taxon>
        <taxon>Ochrophyta</taxon>
        <taxon>Dictyochophyceae</taxon>
        <taxon>Rhizochromulinales</taxon>
        <taxon>Rhizochromulina</taxon>
    </lineage>
</organism>